<comment type="caution">
    <text evidence="15">The sequence shown here is derived from an EMBL/GenBank/DDBJ whole genome shotgun (WGS) entry which is preliminary data.</text>
</comment>
<comment type="subcellular location">
    <subcellularLocation>
        <location evidence="1">Cell membrane</location>
        <topology evidence="1">Single-pass type I membrane protein</topology>
    </subcellularLocation>
</comment>
<feature type="signal peptide" evidence="13">
    <location>
        <begin position="1"/>
        <end position="21"/>
    </location>
</feature>
<sequence length="741" mass="83909">MFYFKIQILLLYLQFLVCIYSIDDVSQIHEVITDEERNARCCAKHMGCCKKLAEPTNFEVRALLIKCAKPDRCSEMNKSKSHQNNRNQYNNQIGDQCEQKPKAEIPREIKNKKLLNPYVLKVKQQPIMQAYGLICENAVNSQASEKVINKKDSGYTGCNTDPSQNPTCGSVKYNNEVIPYSTGFCCSCNKDENEKNIDDANFTSNLKIPSVINDIEEPKKTRNTYTYNVPEVNKNNYQHYEFGDKIGKVKEDTLVVNVPNIMADNGDYSSPFHSANDEQLLPFSDCSNVDTSSYPELQGGSQEYLVANENQVQADGKKCNVAGVGYDAFAKQPKRCAVPKDSCLQNQPKQMWEHDHEAESSGKKGCYFLKYFGKLPENPIITDEKTQNKTLTMFYTECYTSVVDIEVKADANVILRPNSLAILTEVYVDSSNLQRTSIIAKVFNSGLVSSILLVSLTDCPLDMPASFNNISNAPLPKRKLLCAVEVQNTKDELIAVRKICLQKLDRCICIWHCLCACLLADSGLKCKPMSLEHYHAAGFQGGLPVALHVVHYTFLDDMISLMLYILLFLCLTLIIMGLTKALVGCCVVSVGLWGLDLILDLPKKMNSYYESSIRHRQVIYDENGWPIHPDSKERVRNISLPAEFCINVVFFYIYPFAVLWTIIKKLCFSSYSQPKDYSDLDICKCSSGTVLQKKKQHHTKQINKKNKSQRPLQKGKKRKKVHIHSQIASIRTNKLKDSLIQ</sequence>
<dbReference type="Proteomes" id="UP001162156">
    <property type="component" value="Unassembled WGS sequence"/>
</dbReference>
<proteinExistence type="inferred from homology"/>
<evidence type="ECO:0000256" key="5">
    <source>
        <dbReference type="ARBA" id="ARBA00022729"/>
    </source>
</evidence>
<dbReference type="Pfam" id="PF10699">
    <property type="entry name" value="HAP2-GCS1"/>
    <property type="match status" value="1"/>
</dbReference>
<dbReference type="AlphaFoldDB" id="A0AAV8WYA5"/>
<feature type="domain" description="Generative cell specific-1/HAP2" evidence="14">
    <location>
        <begin position="110"/>
        <end position="474"/>
    </location>
</feature>
<organism evidence="15 16">
    <name type="scientific">Rhamnusium bicolor</name>
    <dbReference type="NCBI Taxonomy" id="1586634"/>
    <lineage>
        <taxon>Eukaryota</taxon>
        <taxon>Metazoa</taxon>
        <taxon>Ecdysozoa</taxon>
        <taxon>Arthropoda</taxon>
        <taxon>Hexapoda</taxon>
        <taxon>Insecta</taxon>
        <taxon>Pterygota</taxon>
        <taxon>Neoptera</taxon>
        <taxon>Endopterygota</taxon>
        <taxon>Coleoptera</taxon>
        <taxon>Polyphaga</taxon>
        <taxon>Cucujiformia</taxon>
        <taxon>Chrysomeloidea</taxon>
        <taxon>Cerambycidae</taxon>
        <taxon>Lepturinae</taxon>
        <taxon>Rhagiini</taxon>
        <taxon>Rhamnusium</taxon>
    </lineage>
</organism>
<comment type="similarity">
    <text evidence="2">Belongs to the HAP2/GCS1 family.</text>
</comment>
<evidence type="ECO:0000259" key="14">
    <source>
        <dbReference type="Pfam" id="PF10699"/>
    </source>
</evidence>
<keyword evidence="3" id="KW-1003">Cell membrane</keyword>
<dbReference type="GO" id="GO:0007338">
    <property type="term" value="P:single fertilization"/>
    <property type="evidence" value="ECO:0007669"/>
    <property type="project" value="UniProtKB-KW"/>
</dbReference>
<evidence type="ECO:0000256" key="1">
    <source>
        <dbReference type="ARBA" id="ARBA00004251"/>
    </source>
</evidence>
<gene>
    <name evidence="15" type="ORF">NQ314_015957</name>
</gene>
<dbReference type="GO" id="GO:0005886">
    <property type="term" value="C:plasma membrane"/>
    <property type="evidence" value="ECO:0007669"/>
    <property type="project" value="UniProtKB-SubCell"/>
</dbReference>
<evidence type="ECO:0000313" key="15">
    <source>
        <dbReference type="EMBL" id="KAJ8931182.1"/>
    </source>
</evidence>
<dbReference type="PANTHER" id="PTHR31764:SF0">
    <property type="entry name" value="GENERATIVE CELL SPECIFIC-1_HAP2 DOMAIN-CONTAINING PROTEIN"/>
    <property type="match status" value="1"/>
</dbReference>
<name>A0AAV8WYA5_9CUCU</name>
<reference evidence="15" key="1">
    <citation type="journal article" date="2023" name="Insect Mol. Biol.">
        <title>Genome sequencing provides insights into the evolution of gene families encoding plant cell wall-degrading enzymes in longhorned beetles.</title>
        <authorList>
            <person name="Shin N.R."/>
            <person name="Okamura Y."/>
            <person name="Kirsch R."/>
            <person name="Pauchet Y."/>
        </authorList>
    </citation>
    <scope>NUCLEOTIDE SEQUENCE</scope>
    <source>
        <strain evidence="15">RBIC_L_NR</strain>
    </source>
</reference>
<keyword evidence="5 13" id="KW-0732">Signal</keyword>
<keyword evidence="6 12" id="KW-1133">Transmembrane helix</keyword>
<feature type="chain" id="PRO_5043563870" description="Generative cell specific-1/HAP2 domain-containing protein" evidence="13">
    <location>
        <begin position="22"/>
        <end position="741"/>
    </location>
</feature>
<keyword evidence="7" id="KW-0446">Lipid-binding</keyword>
<dbReference type="GO" id="GO:0008289">
    <property type="term" value="F:lipid binding"/>
    <property type="evidence" value="ECO:0007669"/>
    <property type="project" value="UniProtKB-KW"/>
</dbReference>
<accession>A0AAV8WYA5</accession>
<keyword evidence="16" id="KW-1185">Reference proteome</keyword>
<keyword evidence="8 12" id="KW-0472">Membrane</keyword>
<evidence type="ECO:0000256" key="9">
    <source>
        <dbReference type="ARBA" id="ARBA00023157"/>
    </source>
</evidence>
<evidence type="ECO:0000256" key="3">
    <source>
        <dbReference type="ARBA" id="ARBA00022475"/>
    </source>
</evidence>
<dbReference type="InterPro" id="IPR018928">
    <property type="entry name" value="HAP2/GCS1_dom"/>
</dbReference>
<keyword evidence="10" id="KW-0278">Fertilization</keyword>
<feature type="region of interest" description="Disordered" evidence="11">
    <location>
        <begin position="694"/>
        <end position="723"/>
    </location>
</feature>
<dbReference type="PANTHER" id="PTHR31764">
    <property type="entry name" value="PROTEIN HAPLESS 2"/>
    <property type="match status" value="1"/>
</dbReference>
<evidence type="ECO:0000256" key="12">
    <source>
        <dbReference type="SAM" id="Phobius"/>
    </source>
</evidence>
<dbReference type="InterPro" id="IPR040326">
    <property type="entry name" value="HAP2/GCS1"/>
</dbReference>
<evidence type="ECO:0000256" key="4">
    <source>
        <dbReference type="ARBA" id="ARBA00022692"/>
    </source>
</evidence>
<dbReference type="EMBL" id="JANEYF010004446">
    <property type="protein sequence ID" value="KAJ8931182.1"/>
    <property type="molecule type" value="Genomic_DNA"/>
</dbReference>
<evidence type="ECO:0000256" key="2">
    <source>
        <dbReference type="ARBA" id="ARBA00010929"/>
    </source>
</evidence>
<keyword evidence="9" id="KW-1015">Disulfide bond</keyword>
<evidence type="ECO:0000313" key="16">
    <source>
        <dbReference type="Proteomes" id="UP001162156"/>
    </source>
</evidence>
<feature type="transmembrane region" description="Helical" evidence="12">
    <location>
        <begin position="562"/>
        <end position="595"/>
    </location>
</feature>
<evidence type="ECO:0000256" key="13">
    <source>
        <dbReference type="SAM" id="SignalP"/>
    </source>
</evidence>
<evidence type="ECO:0000256" key="10">
    <source>
        <dbReference type="ARBA" id="ARBA00023279"/>
    </source>
</evidence>
<feature type="transmembrane region" description="Helical" evidence="12">
    <location>
        <begin position="644"/>
        <end position="663"/>
    </location>
</feature>
<evidence type="ECO:0000256" key="11">
    <source>
        <dbReference type="SAM" id="MobiDB-lite"/>
    </source>
</evidence>
<evidence type="ECO:0000256" key="8">
    <source>
        <dbReference type="ARBA" id="ARBA00023136"/>
    </source>
</evidence>
<keyword evidence="4 12" id="KW-0812">Transmembrane</keyword>
<protein>
    <recommendedName>
        <fullName evidence="14">Generative cell specific-1/HAP2 domain-containing protein</fullName>
    </recommendedName>
</protein>
<evidence type="ECO:0000256" key="7">
    <source>
        <dbReference type="ARBA" id="ARBA00023121"/>
    </source>
</evidence>
<evidence type="ECO:0000256" key="6">
    <source>
        <dbReference type="ARBA" id="ARBA00022989"/>
    </source>
</evidence>